<dbReference type="AlphaFoldDB" id="A0A554VEW8"/>
<dbReference type="SUPFAM" id="SSF49265">
    <property type="entry name" value="Fibronectin type III"/>
    <property type="match status" value="2"/>
</dbReference>
<dbReference type="Gene3D" id="2.60.40.10">
    <property type="entry name" value="Immunoglobulins"/>
    <property type="match status" value="4"/>
</dbReference>
<comment type="caution">
    <text evidence="2">The sequence shown here is derived from an EMBL/GenBank/DDBJ whole genome shotgun (WGS) entry which is preliminary data.</text>
</comment>
<dbReference type="EMBL" id="VLNR01000057">
    <property type="protein sequence ID" value="TSE05653.1"/>
    <property type="molecule type" value="Genomic_DNA"/>
</dbReference>
<name>A0A554VEW8_9FLAO</name>
<dbReference type="InterPro" id="IPR003961">
    <property type="entry name" value="FN3_dom"/>
</dbReference>
<organism evidence="2 3">
    <name type="scientific">Aquimarina algiphila</name>
    <dbReference type="NCBI Taxonomy" id="2047982"/>
    <lineage>
        <taxon>Bacteria</taxon>
        <taxon>Pseudomonadati</taxon>
        <taxon>Bacteroidota</taxon>
        <taxon>Flavobacteriia</taxon>
        <taxon>Flavobacteriales</taxon>
        <taxon>Flavobacteriaceae</taxon>
        <taxon>Aquimarina</taxon>
    </lineage>
</organism>
<keyword evidence="3" id="KW-1185">Reference proteome</keyword>
<dbReference type="Proteomes" id="UP000318833">
    <property type="component" value="Unassembled WGS sequence"/>
</dbReference>
<dbReference type="InterPro" id="IPR013783">
    <property type="entry name" value="Ig-like_fold"/>
</dbReference>
<dbReference type="InterPro" id="IPR036116">
    <property type="entry name" value="FN3_sf"/>
</dbReference>
<sequence>MFKCVIVLFTYGISITGFSQEDNEKNEIKVIARVQTDKVLLRWAATTPSSWLRGNKYGYLIERYTVLRDGNLLNPPEKKSLATAIPMPLEQWKEAVEKNDYAAIMAQALYGETFEVEETQGGLAQIINKSREIEQRFSFALFAADLNFEASKMAALGYEDVDIKNNEEYLYKVISLVPEELMKIEPGIVTIKIKEAEPLPAPIDLIAVPDDKNILLTWEYAMFKSIYNAYFVERSENGIDFKRLGGDTPLVNLNDKPGAPARRMFYVDTLSQNNKTFHYRVIGVSPFGEQGTPSEVVSAQGIKKLSSVPHISRHEFDNKGGVIINWDFAKETENEITGFELNWAAQEKGPYKVVKTGIPASSRKTTYAEPEPSNYFRVTALGKNNQKTTSLTAFVQTIDSIPPAAPIGLLGTVDTLGLVKLQWEANLEKDMLGYRVFRGNLDKEELSQITIDPINRTTFIDTVQVKSLNSSVFYQIVAVDKRFNMSDYSEKLRLKKPDVVPPSSPVFKGYKVDPKGIYLKWINSTSDDVVAHKLFRQRMDQSEKGWLPIFETDTITQYIDSNIESGIKYRYAIFAEDDSGLQSVPSTPITITSQTSTDEDLIKGFSLVADRVNKNISISWRKLPEDVLEITIYKSKKDEKPILFKQMPNSTNKVIDNSISPGNTYVYSLKVITKQGNHSKMKTKEVIF</sequence>
<evidence type="ECO:0000259" key="1">
    <source>
        <dbReference type="PROSITE" id="PS50853"/>
    </source>
</evidence>
<evidence type="ECO:0000313" key="2">
    <source>
        <dbReference type="EMBL" id="TSE05653.1"/>
    </source>
</evidence>
<protein>
    <recommendedName>
        <fullName evidence="1">Fibronectin type-III domain-containing protein</fullName>
    </recommendedName>
</protein>
<evidence type="ECO:0000313" key="3">
    <source>
        <dbReference type="Proteomes" id="UP000318833"/>
    </source>
</evidence>
<dbReference type="PROSITE" id="PS50853">
    <property type="entry name" value="FN3"/>
    <property type="match status" value="1"/>
</dbReference>
<gene>
    <name evidence="2" type="ORF">FOF46_22115</name>
</gene>
<reference evidence="2 3" key="1">
    <citation type="submission" date="2019-07" db="EMBL/GenBank/DDBJ databases">
        <title>The draft genome sequence of Aquimarina algiphila M91.</title>
        <authorList>
            <person name="Meng X."/>
        </authorList>
    </citation>
    <scope>NUCLEOTIDE SEQUENCE [LARGE SCALE GENOMIC DNA]</scope>
    <source>
        <strain evidence="2 3">M91</strain>
    </source>
</reference>
<proteinExistence type="predicted"/>
<accession>A0A554VEW8</accession>
<feature type="domain" description="Fibronectin type-III" evidence="1">
    <location>
        <begin position="501"/>
        <end position="600"/>
    </location>
</feature>
<dbReference type="OrthoDB" id="923194at2"/>